<name>A0A6N2UBZ7_9FIRM</name>
<dbReference type="PANTHER" id="PTHR33121">
    <property type="entry name" value="CYCLIC DI-GMP PHOSPHODIESTERASE PDEF"/>
    <property type="match status" value="1"/>
</dbReference>
<dbReference type="Gene3D" id="3.30.70.270">
    <property type="match status" value="1"/>
</dbReference>
<dbReference type="SUPFAM" id="SSF55785">
    <property type="entry name" value="PYP-like sensor domain (PAS domain)"/>
    <property type="match status" value="1"/>
</dbReference>
<dbReference type="PROSITE" id="PS50887">
    <property type="entry name" value="GGDEF"/>
    <property type="match status" value="1"/>
</dbReference>
<dbReference type="Pfam" id="PF00990">
    <property type="entry name" value="GGDEF"/>
    <property type="match status" value="1"/>
</dbReference>
<dbReference type="InterPro" id="IPR013655">
    <property type="entry name" value="PAS_fold_3"/>
</dbReference>
<reference evidence="3" key="1">
    <citation type="submission" date="2019-11" db="EMBL/GenBank/DDBJ databases">
        <authorList>
            <person name="Feng L."/>
        </authorList>
    </citation>
    <scope>NUCLEOTIDE SEQUENCE</scope>
    <source>
        <strain evidence="3">CnexileLFYP112</strain>
    </source>
</reference>
<dbReference type="AlphaFoldDB" id="A0A6N2UBZ7"/>
<dbReference type="PANTHER" id="PTHR33121:SF15">
    <property type="entry name" value="BLUE LIGHT- AND TEMPERATURE-REGULATED ANTIREPRESSOR BLUF"/>
    <property type="match status" value="1"/>
</dbReference>
<evidence type="ECO:0000313" key="3">
    <source>
        <dbReference type="EMBL" id="VYT12996.1"/>
    </source>
</evidence>
<dbReference type="EMBL" id="CACRTG010000013">
    <property type="protein sequence ID" value="VYT12996.1"/>
    <property type="molecule type" value="Genomic_DNA"/>
</dbReference>
<sequence length="547" mass="63814">MVGEFSYDTKLLYDALIRSTDEYIYICNMKNGVYRYPSGMVKEFQFPREVIKNPLPYWKEVVHPDDWETFYLSNMEIGKEGKDNHLVEFRIRARDGEYHWVKCRGYLMRDEKDQPAVFAGVLSKLDRKPRIDALTSLYTSEVFSEDFAKMLEENAFGEIGMFVVGIDRFRNINEGYGRQTGDKVLKTVAKLILELVPKGIRVYRLEGDHFGILVKYPNEEIVKKLYDAIRSRCQCYRGNGKRRLLMTVSAGYAEYPKDAGSFVDLYEYTDYALQYAKENGRDCLELFSQEMLAYRSRELDIIRLLKEDISDNFRAFSLKYQPIVEGETKEVIAVEALLQWDNPHIANLEYDELSKFLEKNRLLNPVGRWMFQTGCMALKKWLSEGWNLSLNLNVSYAQLSDWNYIQEIIMIVKSSQVLPEKIVIEVVDSYFISDMEIYEQAFRAIKESGMKIMLDDFGADYASIGLLKNDLVDIVKVDRTIVRRVVKSSFDLDFIRFIVKICHDMEIEVCLEGVAEMEELKLVEDMIFDYMQGDLFGKATDARLTFK</sequence>
<dbReference type="InterPro" id="IPR000014">
    <property type="entry name" value="PAS"/>
</dbReference>
<dbReference type="InterPro" id="IPR035965">
    <property type="entry name" value="PAS-like_dom_sf"/>
</dbReference>
<dbReference type="Pfam" id="PF00563">
    <property type="entry name" value="EAL"/>
    <property type="match status" value="1"/>
</dbReference>
<dbReference type="CDD" id="cd01949">
    <property type="entry name" value="GGDEF"/>
    <property type="match status" value="1"/>
</dbReference>
<dbReference type="InterPro" id="IPR035919">
    <property type="entry name" value="EAL_sf"/>
</dbReference>
<dbReference type="SUPFAM" id="SSF55073">
    <property type="entry name" value="Nucleotide cyclase"/>
    <property type="match status" value="1"/>
</dbReference>
<feature type="domain" description="EAL" evidence="1">
    <location>
        <begin position="298"/>
        <end position="547"/>
    </location>
</feature>
<dbReference type="Gene3D" id="3.30.450.20">
    <property type="entry name" value="PAS domain"/>
    <property type="match status" value="1"/>
</dbReference>
<dbReference type="InterPro" id="IPR029787">
    <property type="entry name" value="Nucleotide_cyclase"/>
</dbReference>
<proteinExistence type="predicted"/>
<dbReference type="CDD" id="cd01948">
    <property type="entry name" value="EAL"/>
    <property type="match status" value="1"/>
</dbReference>
<dbReference type="InterPro" id="IPR001633">
    <property type="entry name" value="EAL_dom"/>
</dbReference>
<protein>
    <submittedName>
        <fullName evidence="3">Phytochrome-like protein cph2</fullName>
    </submittedName>
</protein>
<dbReference type="InterPro" id="IPR050706">
    <property type="entry name" value="Cyclic-di-GMP_PDE-like"/>
</dbReference>
<evidence type="ECO:0000259" key="1">
    <source>
        <dbReference type="PROSITE" id="PS50883"/>
    </source>
</evidence>
<dbReference type="InterPro" id="IPR043128">
    <property type="entry name" value="Rev_trsase/Diguanyl_cyclase"/>
</dbReference>
<evidence type="ECO:0000259" key="2">
    <source>
        <dbReference type="PROSITE" id="PS50887"/>
    </source>
</evidence>
<organism evidence="3">
    <name type="scientific">[Clostridium] nexile</name>
    <dbReference type="NCBI Taxonomy" id="29361"/>
    <lineage>
        <taxon>Bacteria</taxon>
        <taxon>Bacillati</taxon>
        <taxon>Bacillota</taxon>
        <taxon>Clostridia</taxon>
        <taxon>Lachnospirales</taxon>
        <taxon>Lachnospiraceae</taxon>
        <taxon>Tyzzerella</taxon>
    </lineage>
</organism>
<dbReference type="GO" id="GO:0071111">
    <property type="term" value="F:cyclic-guanylate-specific phosphodiesterase activity"/>
    <property type="evidence" value="ECO:0007669"/>
    <property type="project" value="InterPro"/>
</dbReference>
<accession>A0A6N2UBZ7</accession>
<gene>
    <name evidence="3" type="primary">cph2_2</name>
    <name evidence="3" type="ORF">CNLFYP112_01922</name>
</gene>
<dbReference type="CDD" id="cd00130">
    <property type="entry name" value="PAS"/>
    <property type="match status" value="1"/>
</dbReference>
<dbReference type="InterPro" id="IPR000160">
    <property type="entry name" value="GGDEF_dom"/>
</dbReference>
<feature type="domain" description="GGDEF" evidence="2">
    <location>
        <begin position="157"/>
        <end position="289"/>
    </location>
</feature>
<dbReference type="Gene3D" id="3.20.20.450">
    <property type="entry name" value="EAL domain"/>
    <property type="match status" value="1"/>
</dbReference>
<dbReference type="SMART" id="SM00052">
    <property type="entry name" value="EAL"/>
    <property type="match status" value="1"/>
</dbReference>
<dbReference type="NCBIfam" id="TIGR00254">
    <property type="entry name" value="GGDEF"/>
    <property type="match status" value="1"/>
</dbReference>
<dbReference type="SUPFAM" id="SSF141868">
    <property type="entry name" value="EAL domain-like"/>
    <property type="match status" value="1"/>
</dbReference>
<dbReference type="Pfam" id="PF08447">
    <property type="entry name" value="PAS_3"/>
    <property type="match status" value="1"/>
</dbReference>
<dbReference type="PROSITE" id="PS50883">
    <property type="entry name" value="EAL"/>
    <property type="match status" value="1"/>
</dbReference>
<dbReference type="SMART" id="SM00267">
    <property type="entry name" value="GGDEF"/>
    <property type="match status" value="1"/>
</dbReference>